<evidence type="ECO:0000313" key="1">
    <source>
        <dbReference type="EMBL" id="TNV81161.1"/>
    </source>
</evidence>
<proteinExistence type="predicted"/>
<dbReference type="AlphaFoldDB" id="A0A8J8NVX5"/>
<protein>
    <submittedName>
        <fullName evidence="1">Uncharacterized protein</fullName>
    </submittedName>
</protein>
<name>A0A8J8NVX5_HALGN</name>
<keyword evidence="2" id="KW-1185">Reference proteome</keyword>
<dbReference type="Proteomes" id="UP000785679">
    <property type="component" value="Unassembled WGS sequence"/>
</dbReference>
<dbReference type="EMBL" id="RRYP01006488">
    <property type="protein sequence ID" value="TNV81161.1"/>
    <property type="molecule type" value="Genomic_DNA"/>
</dbReference>
<gene>
    <name evidence="1" type="ORF">FGO68_gene699</name>
</gene>
<organism evidence="1 2">
    <name type="scientific">Halteria grandinella</name>
    <dbReference type="NCBI Taxonomy" id="5974"/>
    <lineage>
        <taxon>Eukaryota</taxon>
        <taxon>Sar</taxon>
        <taxon>Alveolata</taxon>
        <taxon>Ciliophora</taxon>
        <taxon>Intramacronucleata</taxon>
        <taxon>Spirotrichea</taxon>
        <taxon>Stichotrichia</taxon>
        <taxon>Sporadotrichida</taxon>
        <taxon>Halteriidae</taxon>
        <taxon>Halteria</taxon>
    </lineage>
</organism>
<evidence type="ECO:0000313" key="2">
    <source>
        <dbReference type="Proteomes" id="UP000785679"/>
    </source>
</evidence>
<accession>A0A8J8NVX5</accession>
<reference evidence="1" key="1">
    <citation type="submission" date="2019-06" db="EMBL/GenBank/DDBJ databases">
        <authorList>
            <person name="Zheng W."/>
        </authorList>
    </citation>
    <scope>NUCLEOTIDE SEQUENCE</scope>
    <source>
        <strain evidence="1">QDHG01</strain>
    </source>
</reference>
<sequence>MRQYKPISGDYGRMSNLRQSQAMLKRCLLCSNNMNSINKFPAVKQKNQTNNMTNPKQFAEEEAYFCKISNRDSMMSTTSNTK</sequence>
<comment type="caution">
    <text evidence="1">The sequence shown here is derived from an EMBL/GenBank/DDBJ whole genome shotgun (WGS) entry which is preliminary data.</text>
</comment>